<dbReference type="EMBL" id="QGDQ01000026">
    <property type="protein sequence ID" value="PWJ49260.1"/>
    <property type="molecule type" value="Genomic_DNA"/>
</dbReference>
<comment type="caution">
    <text evidence="3">The sequence shown here is derived from an EMBL/GenBank/DDBJ whole genome shotgun (WGS) entry which is preliminary data.</text>
</comment>
<dbReference type="PANTHER" id="PTHR11839">
    <property type="entry name" value="UDP/ADP-SUGAR PYROPHOSPHATASE"/>
    <property type="match status" value="1"/>
</dbReference>
<dbReference type="Proteomes" id="UP000245469">
    <property type="component" value="Unassembled WGS sequence"/>
</dbReference>
<accession>A0A315ZWJ6</accession>
<dbReference type="SUPFAM" id="SSF55811">
    <property type="entry name" value="Nudix"/>
    <property type="match status" value="1"/>
</dbReference>
<evidence type="ECO:0000256" key="1">
    <source>
        <dbReference type="ARBA" id="ARBA00022801"/>
    </source>
</evidence>
<dbReference type="GO" id="GO:0005829">
    <property type="term" value="C:cytosol"/>
    <property type="evidence" value="ECO:0007669"/>
    <property type="project" value="TreeGrafter"/>
</dbReference>
<evidence type="ECO:0000259" key="2">
    <source>
        <dbReference type="PROSITE" id="PS51462"/>
    </source>
</evidence>
<dbReference type="CDD" id="cd24158">
    <property type="entry name" value="NUDIX_ADPRase_Rv1700"/>
    <property type="match status" value="1"/>
</dbReference>
<dbReference type="GO" id="GO:0016787">
    <property type="term" value="F:hydrolase activity"/>
    <property type="evidence" value="ECO:0007669"/>
    <property type="project" value="UniProtKB-KW"/>
</dbReference>
<dbReference type="Gene3D" id="3.90.79.10">
    <property type="entry name" value="Nucleoside Triphosphate Pyrophosphohydrolase"/>
    <property type="match status" value="1"/>
</dbReference>
<dbReference type="GO" id="GO:0006753">
    <property type="term" value="P:nucleoside phosphate metabolic process"/>
    <property type="evidence" value="ECO:0007669"/>
    <property type="project" value="TreeGrafter"/>
</dbReference>
<dbReference type="GO" id="GO:0019693">
    <property type="term" value="P:ribose phosphate metabolic process"/>
    <property type="evidence" value="ECO:0007669"/>
    <property type="project" value="TreeGrafter"/>
</dbReference>
<evidence type="ECO:0000313" key="3">
    <source>
        <dbReference type="EMBL" id="PWJ49260.1"/>
    </source>
</evidence>
<evidence type="ECO:0000313" key="4">
    <source>
        <dbReference type="Proteomes" id="UP000245469"/>
    </source>
</evidence>
<protein>
    <submittedName>
        <fullName evidence="3">ADP-ribose pyrophosphatase</fullName>
    </submittedName>
</protein>
<keyword evidence="1" id="KW-0378">Hydrolase</keyword>
<name>A0A315ZWJ6_9ACTN</name>
<proteinExistence type="predicted"/>
<reference evidence="3 4" key="1">
    <citation type="submission" date="2018-03" db="EMBL/GenBank/DDBJ databases">
        <title>Genomic Encyclopedia of Archaeal and Bacterial Type Strains, Phase II (KMG-II): from individual species to whole genera.</title>
        <authorList>
            <person name="Goeker M."/>
        </authorList>
    </citation>
    <scope>NUCLEOTIDE SEQUENCE [LARGE SCALE GENOMIC DNA]</scope>
    <source>
        <strain evidence="3 4">DSM 44889</strain>
    </source>
</reference>
<sequence>MTAAAGGAVGGTVGGGTGRLPASATAGASGAPLDELVTSAPRTSEVLHRGYVWDLVRDVVTLDGVADGALGSGTVTRELLRHPGAVGVLALDEQERILLLRQYRHPVEHLLWELPAGLLDVPGEPPHLAAARELAEEADLRAGTYHVLLDWFLSPGGSDEAFRLFLARDLTPVPEAERHQRTDEEAGMVSTWVPLEAARDAVLAGDLNSPSLVAGVLAAWTARERGWSELRPLDAPWPQHRAYR</sequence>
<dbReference type="PANTHER" id="PTHR11839:SF31">
    <property type="entry name" value="ADP-RIBOSE PYROPHOSPHATASE"/>
    <property type="match status" value="1"/>
</dbReference>
<keyword evidence="4" id="KW-1185">Reference proteome</keyword>
<gene>
    <name evidence="3" type="ORF">BXY45_12612</name>
</gene>
<dbReference type="InterPro" id="IPR000086">
    <property type="entry name" value="NUDIX_hydrolase_dom"/>
</dbReference>
<organism evidence="3 4">
    <name type="scientific">Quadrisphaera granulorum</name>
    <dbReference type="NCBI Taxonomy" id="317664"/>
    <lineage>
        <taxon>Bacteria</taxon>
        <taxon>Bacillati</taxon>
        <taxon>Actinomycetota</taxon>
        <taxon>Actinomycetes</taxon>
        <taxon>Kineosporiales</taxon>
        <taxon>Kineosporiaceae</taxon>
        <taxon>Quadrisphaera</taxon>
    </lineage>
</organism>
<feature type="domain" description="Nudix hydrolase" evidence="2">
    <location>
        <begin position="80"/>
        <end position="215"/>
    </location>
</feature>
<dbReference type="InterPro" id="IPR015797">
    <property type="entry name" value="NUDIX_hydrolase-like_dom_sf"/>
</dbReference>
<dbReference type="Pfam" id="PF00293">
    <property type="entry name" value="NUDIX"/>
    <property type="match status" value="1"/>
</dbReference>
<dbReference type="PROSITE" id="PS51462">
    <property type="entry name" value="NUDIX"/>
    <property type="match status" value="1"/>
</dbReference>
<dbReference type="AlphaFoldDB" id="A0A315ZWJ6"/>